<organism evidence="8 9">
    <name type="scientific">Trichomonas vaginalis (strain ATCC PRA-98 / G3)</name>
    <dbReference type="NCBI Taxonomy" id="412133"/>
    <lineage>
        <taxon>Eukaryota</taxon>
        <taxon>Metamonada</taxon>
        <taxon>Parabasalia</taxon>
        <taxon>Trichomonadida</taxon>
        <taxon>Trichomonadidae</taxon>
        <taxon>Trichomonas</taxon>
    </lineage>
</organism>
<dbReference type="PANTHER" id="PTHR10165">
    <property type="entry name" value="LIPID PHOSPHATE PHOSPHATASE"/>
    <property type="match status" value="1"/>
</dbReference>
<reference evidence="8" key="1">
    <citation type="submission" date="2006-10" db="EMBL/GenBank/DDBJ databases">
        <authorList>
            <person name="Amadeo P."/>
            <person name="Zhao Q."/>
            <person name="Wortman J."/>
            <person name="Fraser-Liggett C."/>
            <person name="Carlton J."/>
        </authorList>
    </citation>
    <scope>NUCLEOTIDE SEQUENCE</scope>
    <source>
        <strain evidence="8">G3</strain>
    </source>
</reference>
<dbReference type="FunFam" id="1.20.144.10:FF:000032">
    <property type="entry name" value="PAP2 superfamily protein"/>
    <property type="match status" value="1"/>
</dbReference>
<evidence type="ECO:0000256" key="6">
    <source>
        <dbReference type="SAM" id="Phobius"/>
    </source>
</evidence>
<evidence type="ECO:0000256" key="1">
    <source>
        <dbReference type="ARBA" id="ARBA00004141"/>
    </source>
</evidence>
<dbReference type="PANTHER" id="PTHR10165:SF35">
    <property type="entry name" value="RE23632P"/>
    <property type="match status" value="1"/>
</dbReference>
<dbReference type="EMBL" id="DS113626">
    <property type="protein sequence ID" value="EAX99767.1"/>
    <property type="molecule type" value="Genomic_DNA"/>
</dbReference>
<feature type="transmembrane region" description="Helical" evidence="6">
    <location>
        <begin position="94"/>
        <end position="113"/>
    </location>
</feature>
<dbReference type="SMR" id="A2F5R7"/>
<dbReference type="eggNOG" id="KOG3030">
    <property type="taxonomic scope" value="Eukaryota"/>
</dbReference>
<evidence type="ECO:0000313" key="8">
    <source>
        <dbReference type="EMBL" id="EAX99767.1"/>
    </source>
</evidence>
<keyword evidence="4 6" id="KW-1133">Transmembrane helix</keyword>
<evidence type="ECO:0000259" key="7">
    <source>
        <dbReference type="SMART" id="SM00014"/>
    </source>
</evidence>
<feature type="domain" description="Phosphatidic acid phosphatase type 2/haloperoxidase" evidence="7">
    <location>
        <begin position="92"/>
        <end position="223"/>
    </location>
</feature>
<comment type="similarity">
    <text evidence="2">Belongs to the PA-phosphatase related phosphoesterase family.</text>
</comment>
<dbReference type="Proteomes" id="UP000001542">
    <property type="component" value="Unassembled WGS sequence"/>
</dbReference>
<dbReference type="AlphaFoldDB" id="A2F5R7"/>
<proteinExistence type="inferred from homology"/>
<gene>
    <name evidence="8" type="ORF">TVAG_367630</name>
</gene>
<accession>A2F5R7</accession>
<reference evidence="8" key="2">
    <citation type="journal article" date="2007" name="Science">
        <title>Draft genome sequence of the sexually transmitted pathogen Trichomonas vaginalis.</title>
        <authorList>
            <person name="Carlton J.M."/>
            <person name="Hirt R.P."/>
            <person name="Silva J.C."/>
            <person name="Delcher A.L."/>
            <person name="Schatz M."/>
            <person name="Zhao Q."/>
            <person name="Wortman J.R."/>
            <person name="Bidwell S.L."/>
            <person name="Alsmark U.C.M."/>
            <person name="Besteiro S."/>
            <person name="Sicheritz-Ponten T."/>
            <person name="Noel C.J."/>
            <person name="Dacks J.B."/>
            <person name="Foster P.G."/>
            <person name="Simillion C."/>
            <person name="Van de Peer Y."/>
            <person name="Miranda-Saavedra D."/>
            <person name="Barton G.J."/>
            <person name="Westrop G.D."/>
            <person name="Mueller S."/>
            <person name="Dessi D."/>
            <person name="Fiori P.L."/>
            <person name="Ren Q."/>
            <person name="Paulsen I."/>
            <person name="Zhang H."/>
            <person name="Bastida-Corcuera F.D."/>
            <person name="Simoes-Barbosa A."/>
            <person name="Brown M.T."/>
            <person name="Hayes R.D."/>
            <person name="Mukherjee M."/>
            <person name="Okumura C.Y."/>
            <person name="Schneider R."/>
            <person name="Smith A.J."/>
            <person name="Vanacova S."/>
            <person name="Villalvazo M."/>
            <person name="Haas B.J."/>
            <person name="Pertea M."/>
            <person name="Feldblyum T.V."/>
            <person name="Utterback T.R."/>
            <person name="Shu C.L."/>
            <person name="Osoegawa K."/>
            <person name="de Jong P.J."/>
            <person name="Hrdy I."/>
            <person name="Horvathova L."/>
            <person name="Zubacova Z."/>
            <person name="Dolezal P."/>
            <person name="Malik S.B."/>
            <person name="Logsdon J.M. Jr."/>
            <person name="Henze K."/>
            <person name="Gupta A."/>
            <person name="Wang C.C."/>
            <person name="Dunne R.L."/>
            <person name="Upcroft J.A."/>
            <person name="Upcroft P."/>
            <person name="White O."/>
            <person name="Salzberg S.L."/>
            <person name="Tang P."/>
            <person name="Chiu C.-H."/>
            <person name="Lee Y.-S."/>
            <person name="Embley T.M."/>
            <person name="Coombs G.H."/>
            <person name="Mottram J.C."/>
            <person name="Tachezy J."/>
            <person name="Fraser-Liggett C.M."/>
            <person name="Johnson P.J."/>
        </authorList>
    </citation>
    <scope>NUCLEOTIDE SEQUENCE [LARGE SCALE GENOMIC DNA]</scope>
    <source>
        <strain evidence="8">G3</strain>
    </source>
</reference>
<dbReference type="InterPro" id="IPR036938">
    <property type="entry name" value="PAP2/HPO_sf"/>
</dbReference>
<dbReference type="InParanoid" id="A2F5R7"/>
<dbReference type="SUPFAM" id="SSF48317">
    <property type="entry name" value="Acid phosphatase/Vanadium-dependent haloperoxidase"/>
    <property type="match status" value="1"/>
</dbReference>
<comment type="subcellular location">
    <subcellularLocation>
        <location evidence="1">Membrane</location>
        <topology evidence="1">Multi-pass membrane protein</topology>
    </subcellularLocation>
</comment>
<sequence length="237" mass="26866">MPTLRTIWSFLKEYNVLDWMLIIGINVAGFIALGIKFDKDFNEFLDIDIDQERKTATIPYIIILVVEYGAVPILMLLIIIFVSQTISIRKTLTAYYFAIGLNLLISNSLARFIGRPRPDTIAICGGDGSFQRCYNVLSATELRTQFTSFPSVHTSEAMTSLLFLSFFFSDLWSQFHMGILVLRLFPVCLAFLVGATRIWDRNSHVDDVLAGLFIGGVLCTTVYTVYRKGQRAKYNIN</sequence>
<feature type="transmembrane region" description="Helical" evidence="6">
    <location>
        <begin position="58"/>
        <end position="82"/>
    </location>
</feature>
<evidence type="ECO:0000256" key="5">
    <source>
        <dbReference type="ARBA" id="ARBA00023136"/>
    </source>
</evidence>
<dbReference type="OrthoDB" id="10030083at2759"/>
<dbReference type="GO" id="GO:0006644">
    <property type="term" value="P:phospholipid metabolic process"/>
    <property type="evidence" value="ECO:0000318"/>
    <property type="project" value="GO_Central"/>
</dbReference>
<dbReference type="STRING" id="5722.A2F5R7"/>
<evidence type="ECO:0000313" key="9">
    <source>
        <dbReference type="Proteomes" id="UP000001542"/>
    </source>
</evidence>
<dbReference type="GO" id="GO:0008195">
    <property type="term" value="F:phosphatidate phosphatase activity"/>
    <property type="evidence" value="ECO:0000318"/>
    <property type="project" value="GO_Central"/>
</dbReference>
<name>A2F5R7_TRIV3</name>
<evidence type="ECO:0000256" key="3">
    <source>
        <dbReference type="ARBA" id="ARBA00022692"/>
    </source>
</evidence>
<feature type="transmembrane region" description="Helical" evidence="6">
    <location>
        <begin position="20"/>
        <end position="37"/>
    </location>
</feature>
<dbReference type="GO" id="GO:0016020">
    <property type="term" value="C:membrane"/>
    <property type="evidence" value="ECO:0000318"/>
    <property type="project" value="GO_Central"/>
</dbReference>
<dbReference type="VEuPathDB" id="TrichDB:TVAG_367630"/>
<protein>
    <submittedName>
        <fullName evidence="8">PAP2 superfamily protein</fullName>
    </submittedName>
</protein>
<feature type="transmembrane region" description="Helical" evidence="6">
    <location>
        <begin position="208"/>
        <end position="226"/>
    </location>
</feature>
<dbReference type="SMART" id="SM00014">
    <property type="entry name" value="acidPPc"/>
    <property type="match status" value="1"/>
</dbReference>
<dbReference type="KEGG" id="tva:4757581"/>
<evidence type="ECO:0000256" key="4">
    <source>
        <dbReference type="ARBA" id="ARBA00022989"/>
    </source>
</evidence>
<dbReference type="VEuPathDB" id="TrichDB:TVAGG3_0977610"/>
<dbReference type="InterPro" id="IPR000326">
    <property type="entry name" value="PAP2/HPO"/>
</dbReference>
<dbReference type="Gene3D" id="1.20.144.10">
    <property type="entry name" value="Phosphatidic acid phosphatase type 2/haloperoxidase"/>
    <property type="match status" value="1"/>
</dbReference>
<keyword evidence="3 6" id="KW-0812">Transmembrane</keyword>
<feature type="transmembrane region" description="Helical" evidence="6">
    <location>
        <begin position="175"/>
        <end position="196"/>
    </location>
</feature>
<keyword evidence="9" id="KW-1185">Reference proteome</keyword>
<dbReference type="RefSeq" id="XP_001312697.1">
    <property type="nucleotide sequence ID" value="XM_001312696.1"/>
</dbReference>
<evidence type="ECO:0000256" key="2">
    <source>
        <dbReference type="ARBA" id="ARBA00008816"/>
    </source>
</evidence>
<keyword evidence="5 6" id="KW-0472">Membrane</keyword>
<dbReference type="InterPro" id="IPR043216">
    <property type="entry name" value="PAP-like"/>
</dbReference>
<dbReference type="Pfam" id="PF01569">
    <property type="entry name" value="PAP2"/>
    <property type="match status" value="1"/>
</dbReference>
<dbReference type="GO" id="GO:0046839">
    <property type="term" value="P:phospholipid dephosphorylation"/>
    <property type="evidence" value="ECO:0000318"/>
    <property type="project" value="GO_Central"/>
</dbReference>